<evidence type="ECO:0000313" key="2">
    <source>
        <dbReference type="EMBL" id="KAI8581437.1"/>
    </source>
</evidence>
<evidence type="ECO:0000259" key="1">
    <source>
        <dbReference type="Pfam" id="PF06985"/>
    </source>
</evidence>
<organism evidence="2 3">
    <name type="scientific">Umbelopsis ramanniana AG</name>
    <dbReference type="NCBI Taxonomy" id="1314678"/>
    <lineage>
        <taxon>Eukaryota</taxon>
        <taxon>Fungi</taxon>
        <taxon>Fungi incertae sedis</taxon>
        <taxon>Mucoromycota</taxon>
        <taxon>Mucoromycotina</taxon>
        <taxon>Umbelopsidomycetes</taxon>
        <taxon>Umbelopsidales</taxon>
        <taxon>Umbelopsidaceae</taxon>
        <taxon>Umbelopsis</taxon>
    </lineage>
</organism>
<dbReference type="AlphaFoldDB" id="A0AAD5EDJ9"/>
<dbReference type="RefSeq" id="XP_051446441.1">
    <property type="nucleotide sequence ID" value="XM_051587694.1"/>
</dbReference>
<name>A0AAD5EDJ9_UMBRA</name>
<reference evidence="2" key="2">
    <citation type="journal article" date="2022" name="Proc. Natl. Acad. Sci. U.S.A.">
        <title>Diploid-dominant life cycles characterize the early evolution of Fungi.</title>
        <authorList>
            <person name="Amses K.R."/>
            <person name="Simmons D.R."/>
            <person name="Longcore J.E."/>
            <person name="Mondo S.J."/>
            <person name="Seto K."/>
            <person name="Jeronimo G.H."/>
            <person name="Bonds A.E."/>
            <person name="Quandt C.A."/>
            <person name="Davis W.J."/>
            <person name="Chang Y."/>
            <person name="Federici B.A."/>
            <person name="Kuo A."/>
            <person name="LaButti K."/>
            <person name="Pangilinan J."/>
            <person name="Andreopoulos W."/>
            <person name="Tritt A."/>
            <person name="Riley R."/>
            <person name="Hundley H."/>
            <person name="Johnson J."/>
            <person name="Lipzen A."/>
            <person name="Barry K."/>
            <person name="Lang B.F."/>
            <person name="Cuomo C.A."/>
            <person name="Buchler N.E."/>
            <person name="Grigoriev I.V."/>
            <person name="Spatafora J.W."/>
            <person name="Stajich J.E."/>
            <person name="James T.Y."/>
        </authorList>
    </citation>
    <scope>NUCLEOTIDE SEQUENCE</scope>
    <source>
        <strain evidence="2">AG</strain>
    </source>
</reference>
<gene>
    <name evidence="2" type="ORF">K450DRAFT_233090</name>
</gene>
<dbReference type="EMBL" id="MU620906">
    <property type="protein sequence ID" value="KAI8581437.1"/>
    <property type="molecule type" value="Genomic_DNA"/>
</dbReference>
<reference evidence="2" key="1">
    <citation type="submission" date="2021-06" db="EMBL/GenBank/DDBJ databases">
        <authorList>
            <consortium name="DOE Joint Genome Institute"/>
            <person name="Mondo S.J."/>
            <person name="Amses K.R."/>
            <person name="Simmons D.R."/>
            <person name="Longcore J.E."/>
            <person name="Seto K."/>
            <person name="Alves G.H."/>
            <person name="Bonds A.E."/>
            <person name="Quandt C.A."/>
            <person name="Davis W.J."/>
            <person name="Chang Y."/>
            <person name="Letcher P.M."/>
            <person name="Powell M.J."/>
            <person name="Kuo A."/>
            <person name="Labutti K."/>
            <person name="Pangilinan J."/>
            <person name="Andreopoulos W."/>
            <person name="Tritt A."/>
            <person name="Riley R."/>
            <person name="Hundley H."/>
            <person name="Johnson J."/>
            <person name="Lipzen A."/>
            <person name="Barry K."/>
            <person name="Berbee M.L."/>
            <person name="Buchler N.E."/>
            <person name="Grigoriev I.V."/>
            <person name="Spatafora J.W."/>
            <person name="Stajich J.E."/>
            <person name="James T.Y."/>
        </authorList>
    </citation>
    <scope>NUCLEOTIDE SEQUENCE</scope>
    <source>
        <strain evidence="2">AG</strain>
    </source>
</reference>
<feature type="domain" description="Heterokaryon incompatibility" evidence="1">
    <location>
        <begin position="450"/>
        <end position="502"/>
    </location>
</feature>
<dbReference type="Pfam" id="PF06985">
    <property type="entry name" value="HET"/>
    <property type="match status" value="1"/>
</dbReference>
<dbReference type="PANTHER" id="PTHR10622">
    <property type="entry name" value="HET DOMAIN-CONTAINING PROTEIN"/>
    <property type="match status" value="1"/>
</dbReference>
<dbReference type="InterPro" id="IPR010730">
    <property type="entry name" value="HET"/>
</dbReference>
<dbReference type="GeneID" id="75913039"/>
<dbReference type="Proteomes" id="UP001206595">
    <property type="component" value="Unassembled WGS sequence"/>
</dbReference>
<sequence length="795" mass="90058">MLLCNPFLVKLLLDHGASVQISDIGPRLLNTTINALMLPKGFYFESKFISIITLIIEAGADTTGLHLNEEFRKRFPALVSALTRPATQSTSSGRNVMYPSSVILEEEASNLDQTDILLKEYIGNPDNRRKNRHCKERRLIQIKHKYGYGFPLSKRLQLDNLSNANEIDDPCTSAKTSPHVRSLKLFDTISINERAVAVIQALFDCFGIKLFISEYFFVMESDRYIETAPTKLAIQFDKMQGIIRESGRLIMQIPSKQTALSIPAWYKSTHPYLRFIDAMYVCRKASASIGQEVFSDILGGSERTLAVDLHAILIAGLSILAITGGDEAVDKLVMIILGVKLDPAQITSSKEASGDWLIRNRRQCSCDIDSVHRPLSPVAAAKAVGIDIWRDRPKQTLKRVWDLQQDKLVKDIDATDVMFITHRWITGEVEYHDVEKMKRWKGQSISRRSDKLHRIRRALLKHTKYIWIDTICIDKSNLSEVDEAIRSMYKWYASCAAVILDSGTPLRVWCKRGWCLQEGAAAGVLCGISKEGKLVTIQELAIEQRQSICTLDLHLYYRPGNAAEILTRMNIRETTRHEDIAYSLIGVFSLRYTLAYGEGIKSRDRLFHALATQKGDLSFLSFQTTQTISQNCLPAISEPSYLVAKCTIAPAPITVSHFGICFEVQLIKGQEISQILHKLHRWRTMSFAKGRFLGVDELIEAEKRSKGQSASSIELAVVHHIRSLMLVETYNDESQASGRRPIKLRHRLQCCQIEENEFKRLFGRVDAAVERIWLGDQFDVAEVDQFESGWSGRRK</sequence>
<proteinExistence type="predicted"/>
<comment type="caution">
    <text evidence="2">The sequence shown here is derived from an EMBL/GenBank/DDBJ whole genome shotgun (WGS) entry which is preliminary data.</text>
</comment>
<keyword evidence="3" id="KW-1185">Reference proteome</keyword>
<evidence type="ECO:0000313" key="3">
    <source>
        <dbReference type="Proteomes" id="UP001206595"/>
    </source>
</evidence>
<dbReference type="PANTHER" id="PTHR10622:SF10">
    <property type="entry name" value="HET DOMAIN-CONTAINING PROTEIN"/>
    <property type="match status" value="1"/>
</dbReference>
<protein>
    <recommendedName>
        <fullName evidence="1">Heterokaryon incompatibility domain-containing protein</fullName>
    </recommendedName>
</protein>
<accession>A0AAD5EDJ9</accession>